<dbReference type="Gene3D" id="3.90.1200.10">
    <property type="match status" value="1"/>
</dbReference>
<comment type="caution">
    <text evidence="2">The sequence shown here is derived from an EMBL/GenBank/DDBJ whole genome shotgun (WGS) entry which is preliminary data.</text>
</comment>
<organism evidence="2 3">
    <name type="scientific">Brevibacillus nitrificans</name>
    <dbReference type="NCBI Taxonomy" id="651560"/>
    <lineage>
        <taxon>Bacteria</taxon>
        <taxon>Bacillati</taxon>
        <taxon>Bacillota</taxon>
        <taxon>Bacilli</taxon>
        <taxon>Bacillales</taxon>
        <taxon>Paenibacillaceae</taxon>
        <taxon>Brevibacillus</taxon>
    </lineage>
</organism>
<accession>A0A3M8DLC0</accession>
<feature type="domain" description="Aminoglycoside phosphotransferase" evidence="1">
    <location>
        <begin position="35"/>
        <end position="262"/>
    </location>
</feature>
<sequence>MNHSQAPQIDEALVKRLIAGQFPQWADLPLVAVQSGGTDNVIFRLGEHMSVRIPRVDWAIGQVEKEHKWLPSMAPVLPLPIPTPIAMGMPALGYPWRWSVYRWLEGDNAVNEPIGDLPHAAHSMASFLRALQQFPSTEGPAPGPHNSGRGEPLILRDAAVRKAIEALHDVFDRTEAAEAWEASLHAPKWEGEPVWLHGDLHPGNLLVQNSRLSAVIDFGLLGVGDPACDCMCAWTVLNAQSRPAFREGLAVDDATWLRGRGWALSFGLTALAYYRHTNPVLSAISRRTIEEVLSDHRENHI</sequence>
<keyword evidence="3" id="KW-1185">Reference proteome</keyword>
<dbReference type="Proteomes" id="UP000269573">
    <property type="component" value="Unassembled WGS sequence"/>
</dbReference>
<dbReference type="PANTHER" id="PTHR21310">
    <property type="entry name" value="AMINOGLYCOSIDE PHOSPHOTRANSFERASE-RELATED-RELATED"/>
    <property type="match status" value="1"/>
</dbReference>
<dbReference type="InterPro" id="IPR011009">
    <property type="entry name" value="Kinase-like_dom_sf"/>
</dbReference>
<keyword evidence="2" id="KW-0808">Transferase</keyword>
<proteinExistence type="predicted"/>
<protein>
    <submittedName>
        <fullName evidence="2">Aminoglycoside phosphotransferase family protein</fullName>
    </submittedName>
</protein>
<name>A0A3M8DLC0_9BACL</name>
<dbReference type="SUPFAM" id="SSF56112">
    <property type="entry name" value="Protein kinase-like (PK-like)"/>
    <property type="match status" value="1"/>
</dbReference>
<dbReference type="Pfam" id="PF01636">
    <property type="entry name" value="APH"/>
    <property type="match status" value="1"/>
</dbReference>
<dbReference type="PANTHER" id="PTHR21310:SF42">
    <property type="entry name" value="BIFUNCTIONAL AAC_APH"/>
    <property type="match status" value="1"/>
</dbReference>
<gene>
    <name evidence="2" type="ORF">EDM59_03890</name>
</gene>
<dbReference type="EMBL" id="RHHU01000003">
    <property type="protein sequence ID" value="RNB88281.1"/>
    <property type="molecule type" value="Genomic_DNA"/>
</dbReference>
<dbReference type="RefSeq" id="WP_122922400.1">
    <property type="nucleotide sequence ID" value="NZ_RHHU01000003.1"/>
</dbReference>
<dbReference type="CDD" id="cd05155">
    <property type="entry name" value="APH_ChoK_like_1"/>
    <property type="match status" value="1"/>
</dbReference>
<evidence type="ECO:0000259" key="1">
    <source>
        <dbReference type="Pfam" id="PF01636"/>
    </source>
</evidence>
<evidence type="ECO:0000313" key="3">
    <source>
        <dbReference type="Proteomes" id="UP000269573"/>
    </source>
</evidence>
<evidence type="ECO:0000313" key="2">
    <source>
        <dbReference type="EMBL" id="RNB88281.1"/>
    </source>
</evidence>
<dbReference type="InterPro" id="IPR002575">
    <property type="entry name" value="Aminoglycoside_PTrfase"/>
</dbReference>
<dbReference type="InterPro" id="IPR051678">
    <property type="entry name" value="AGP_Transferase"/>
</dbReference>
<reference evidence="2 3" key="1">
    <citation type="submission" date="2018-10" db="EMBL/GenBank/DDBJ databases">
        <title>Phylogenomics of Brevibacillus.</title>
        <authorList>
            <person name="Dunlap C."/>
        </authorList>
    </citation>
    <scope>NUCLEOTIDE SEQUENCE [LARGE SCALE GENOMIC DNA]</scope>
    <source>
        <strain evidence="2 3">JCM 15774</strain>
    </source>
</reference>
<dbReference type="Gene3D" id="3.30.200.20">
    <property type="entry name" value="Phosphorylase Kinase, domain 1"/>
    <property type="match status" value="1"/>
</dbReference>
<dbReference type="AlphaFoldDB" id="A0A3M8DLC0"/>
<dbReference type="GO" id="GO:0016740">
    <property type="term" value="F:transferase activity"/>
    <property type="evidence" value="ECO:0007669"/>
    <property type="project" value="UniProtKB-KW"/>
</dbReference>